<dbReference type="Gene3D" id="3.40.50.1820">
    <property type="entry name" value="alpha/beta hydrolase"/>
    <property type="match status" value="1"/>
</dbReference>
<dbReference type="OrthoDB" id="199913at2759"/>
<dbReference type="PRINTS" id="PR00821">
    <property type="entry name" value="TAGLIPASE"/>
</dbReference>
<evidence type="ECO:0000256" key="4">
    <source>
        <dbReference type="RuleBase" id="RU004262"/>
    </source>
</evidence>
<dbReference type="PRINTS" id="PR00825">
    <property type="entry name" value="DOLALLERGEN"/>
</dbReference>
<keyword evidence="6" id="KW-0732">Signal</keyword>
<feature type="compositionally biased region" description="Low complexity" evidence="5">
    <location>
        <begin position="452"/>
        <end position="478"/>
    </location>
</feature>
<gene>
    <name evidence="8" type="primary">Dana\GF22964</name>
    <name evidence="8" type="synonym">dana_GLEANR_7501</name>
    <name evidence="8" type="synonym">DanaL5</name>
    <name evidence="8" type="ORF">GF22964</name>
</gene>
<evidence type="ECO:0000313" key="8">
    <source>
        <dbReference type="EMBL" id="EDV30394.2"/>
    </source>
</evidence>
<dbReference type="PANTHER" id="PTHR11610">
    <property type="entry name" value="LIPASE"/>
    <property type="match status" value="1"/>
</dbReference>
<feature type="chain" id="PRO_5006454952" description="Lipase domain-containing protein" evidence="6">
    <location>
        <begin position="17"/>
        <end position="478"/>
    </location>
</feature>
<feature type="compositionally biased region" description="Low complexity" evidence="5">
    <location>
        <begin position="347"/>
        <end position="357"/>
    </location>
</feature>
<sequence>MRLCFLVLGCVIAASAWPVNDISLRVHGLNGWYVPQVTGGLRWVTKSEGERELASYENQLEGRLSTNTVKFYLYTRTNPSVGQEIKATQASIDSSNFNPENPTRITIHGWNANYKDGVNTRIANAWFQFGDYNMIAVDWARGRSLEYASSVAGAPGAGKKIAALVDFLVENKSMNLGNLEVVGFSLGAHVAGFTAKNVASGKVGKVVGLDPASPLVSYSNTEKRLASGDAQYVEVIHTNGGTLGFTKTIGQADFYMNGGKSQPGCGFDITGSCSHTRAVMYYSEALLWNNFPSKRCETYQQANKNSCGDQFSTVQMGAFVNAFMAEGIFYVPVNKESPFGFGEKATETTSAPEITTTRSEEETTAAPGGQETTAAPGGEETTAAPGGEETTAAPGGEETTAAPGGEETTAAPEDDETTVVPGEETTDAGDDETTETPGENGDDSTTEEPEEVPTTSTIIPETPTVTTTTEEPTTTTIV</sequence>
<dbReference type="GO" id="GO:0005615">
    <property type="term" value="C:extracellular space"/>
    <property type="evidence" value="ECO:0007669"/>
    <property type="project" value="TreeGrafter"/>
</dbReference>
<protein>
    <recommendedName>
        <fullName evidence="7">Lipase domain-containing protein</fullName>
    </recommendedName>
</protein>
<dbReference type="InterPro" id="IPR013818">
    <property type="entry name" value="Lipase"/>
</dbReference>
<dbReference type="PANTHER" id="PTHR11610:SF150">
    <property type="entry name" value="FI01825P-RELATED"/>
    <property type="match status" value="1"/>
</dbReference>
<keyword evidence="3" id="KW-0964">Secreted</keyword>
<evidence type="ECO:0000256" key="6">
    <source>
        <dbReference type="SAM" id="SignalP"/>
    </source>
</evidence>
<feature type="domain" description="Lipase" evidence="7">
    <location>
        <begin position="63"/>
        <end position="339"/>
    </location>
</feature>
<accession>B3MT04</accession>
<feature type="signal peptide" evidence="6">
    <location>
        <begin position="1"/>
        <end position="16"/>
    </location>
</feature>
<dbReference type="InterPro" id="IPR029058">
    <property type="entry name" value="AB_hydrolase_fold"/>
</dbReference>
<dbReference type="FunCoup" id="B3MT04">
    <property type="interactions" value="79"/>
</dbReference>
<reference evidence="8 9" key="1">
    <citation type="journal article" date="2007" name="Nature">
        <title>Evolution of genes and genomes on the Drosophila phylogeny.</title>
        <authorList>
            <consortium name="Drosophila 12 Genomes Consortium"/>
            <person name="Clark A.G."/>
            <person name="Eisen M.B."/>
            <person name="Smith D.R."/>
            <person name="Bergman C.M."/>
            <person name="Oliver B."/>
            <person name="Markow T.A."/>
            <person name="Kaufman T.C."/>
            <person name="Kellis M."/>
            <person name="Gelbart W."/>
            <person name="Iyer V.N."/>
            <person name="Pollard D.A."/>
            <person name="Sackton T.B."/>
            <person name="Larracuente A.M."/>
            <person name="Singh N.D."/>
            <person name="Abad J.P."/>
            <person name="Abt D.N."/>
            <person name="Adryan B."/>
            <person name="Aguade M."/>
            <person name="Akashi H."/>
            <person name="Anderson W.W."/>
            <person name="Aquadro C.F."/>
            <person name="Ardell D.H."/>
            <person name="Arguello R."/>
            <person name="Artieri C.G."/>
            <person name="Barbash D.A."/>
            <person name="Barker D."/>
            <person name="Barsanti P."/>
            <person name="Batterham P."/>
            <person name="Batzoglou S."/>
            <person name="Begun D."/>
            <person name="Bhutkar A."/>
            <person name="Blanco E."/>
            <person name="Bosak S.A."/>
            <person name="Bradley R.K."/>
            <person name="Brand A.D."/>
            <person name="Brent M.R."/>
            <person name="Brooks A.N."/>
            <person name="Brown R.H."/>
            <person name="Butlin R.K."/>
            <person name="Caggese C."/>
            <person name="Calvi B.R."/>
            <person name="Bernardo de Carvalho A."/>
            <person name="Caspi A."/>
            <person name="Castrezana S."/>
            <person name="Celniker S.E."/>
            <person name="Chang J.L."/>
            <person name="Chapple C."/>
            <person name="Chatterji S."/>
            <person name="Chinwalla A."/>
            <person name="Civetta A."/>
            <person name="Clifton S.W."/>
            <person name="Comeron J.M."/>
            <person name="Costello J.C."/>
            <person name="Coyne J.A."/>
            <person name="Daub J."/>
            <person name="David R.G."/>
            <person name="Delcher A.L."/>
            <person name="Delehaunty K."/>
            <person name="Do C.B."/>
            <person name="Ebling H."/>
            <person name="Edwards K."/>
            <person name="Eickbush T."/>
            <person name="Evans J.D."/>
            <person name="Filipski A."/>
            <person name="Findeiss S."/>
            <person name="Freyhult E."/>
            <person name="Fulton L."/>
            <person name="Fulton R."/>
            <person name="Garcia A.C."/>
            <person name="Gardiner A."/>
            <person name="Garfield D.A."/>
            <person name="Garvin B.E."/>
            <person name="Gibson G."/>
            <person name="Gilbert D."/>
            <person name="Gnerre S."/>
            <person name="Godfrey J."/>
            <person name="Good R."/>
            <person name="Gotea V."/>
            <person name="Gravely B."/>
            <person name="Greenberg A.J."/>
            <person name="Griffiths-Jones S."/>
            <person name="Gross S."/>
            <person name="Guigo R."/>
            <person name="Gustafson E.A."/>
            <person name="Haerty W."/>
            <person name="Hahn M.W."/>
            <person name="Halligan D.L."/>
            <person name="Halpern A.L."/>
            <person name="Halter G.M."/>
            <person name="Han M.V."/>
            <person name="Heger A."/>
            <person name="Hillier L."/>
            <person name="Hinrichs A.S."/>
            <person name="Holmes I."/>
            <person name="Hoskins R.A."/>
            <person name="Hubisz M.J."/>
            <person name="Hultmark D."/>
            <person name="Huntley M.A."/>
            <person name="Jaffe D.B."/>
            <person name="Jagadeeshan S."/>
            <person name="Jeck W.R."/>
            <person name="Johnson J."/>
            <person name="Jones C.D."/>
            <person name="Jordan W.C."/>
            <person name="Karpen G.H."/>
            <person name="Kataoka E."/>
            <person name="Keightley P.D."/>
            <person name="Kheradpour P."/>
            <person name="Kirkness E.F."/>
            <person name="Koerich L.B."/>
            <person name="Kristiansen K."/>
            <person name="Kudrna D."/>
            <person name="Kulathinal R.J."/>
            <person name="Kumar S."/>
            <person name="Kwok R."/>
            <person name="Lander E."/>
            <person name="Langley C.H."/>
            <person name="Lapoint R."/>
            <person name="Lazzaro B.P."/>
            <person name="Lee S.J."/>
            <person name="Levesque L."/>
            <person name="Li R."/>
            <person name="Lin C.F."/>
            <person name="Lin M.F."/>
            <person name="Lindblad-Toh K."/>
            <person name="Llopart A."/>
            <person name="Long M."/>
            <person name="Low L."/>
            <person name="Lozovsky E."/>
            <person name="Lu J."/>
            <person name="Luo M."/>
            <person name="Machado C.A."/>
            <person name="Makalowski W."/>
            <person name="Marzo M."/>
            <person name="Matsuda M."/>
            <person name="Matzkin L."/>
            <person name="McAllister B."/>
            <person name="McBride C.S."/>
            <person name="McKernan B."/>
            <person name="McKernan K."/>
            <person name="Mendez-Lago M."/>
            <person name="Minx P."/>
            <person name="Mollenhauer M.U."/>
            <person name="Montooth K."/>
            <person name="Mount S.M."/>
            <person name="Mu X."/>
            <person name="Myers E."/>
            <person name="Negre B."/>
            <person name="Newfeld S."/>
            <person name="Nielsen R."/>
            <person name="Noor M.A."/>
            <person name="O'Grady P."/>
            <person name="Pachter L."/>
            <person name="Papaceit M."/>
            <person name="Parisi M.J."/>
            <person name="Parisi M."/>
            <person name="Parts L."/>
            <person name="Pedersen J.S."/>
            <person name="Pesole G."/>
            <person name="Phillippy A.M."/>
            <person name="Ponting C.P."/>
            <person name="Pop M."/>
            <person name="Porcelli D."/>
            <person name="Powell J.R."/>
            <person name="Prohaska S."/>
            <person name="Pruitt K."/>
            <person name="Puig M."/>
            <person name="Quesneville H."/>
            <person name="Ram K.R."/>
            <person name="Rand D."/>
            <person name="Rasmussen M.D."/>
            <person name="Reed L.K."/>
            <person name="Reenan R."/>
            <person name="Reily A."/>
            <person name="Remington K.A."/>
            <person name="Rieger T.T."/>
            <person name="Ritchie M.G."/>
            <person name="Robin C."/>
            <person name="Rogers Y.H."/>
            <person name="Rohde C."/>
            <person name="Rozas J."/>
            <person name="Rubenfield M.J."/>
            <person name="Ruiz A."/>
            <person name="Russo S."/>
            <person name="Salzberg S.L."/>
            <person name="Sanchez-Gracia A."/>
            <person name="Saranga D.J."/>
            <person name="Sato H."/>
            <person name="Schaeffer S.W."/>
            <person name="Schatz M.C."/>
            <person name="Schlenke T."/>
            <person name="Schwartz R."/>
            <person name="Segarra C."/>
            <person name="Singh R.S."/>
            <person name="Sirot L."/>
            <person name="Sirota M."/>
            <person name="Sisneros N.B."/>
            <person name="Smith C.D."/>
            <person name="Smith T.F."/>
            <person name="Spieth J."/>
            <person name="Stage D.E."/>
            <person name="Stark A."/>
            <person name="Stephan W."/>
            <person name="Strausberg R.L."/>
            <person name="Strempel S."/>
            <person name="Sturgill D."/>
            <person name="Sutton G."/>
            <person name="Sutton G.G."/>
            <person name="Tao W."/>
            <person name="Teichmann S."/>
            <person name="Tobari Y.N."/>
            <person name="Tomimura Y."/>
            <person name="Tsolas J.M."/>
            <person name="Valente V.L."/>
            <person name="Venter E."/>
            <person name="Venter J.C."/>
            <person name="Vicario S."/>
            <person name="Vieira F.G."/>
            <person name="Vilella A.J."/>
            <person name="Villasante A."/>
            <person name="Walenz B."/>
            <person name="Wang J."/>
            <person name="Wasserman M."/>
            <person name="Watts T."/>
            <person name="Wilson D."/>
            <person name="Wilson R.K."/>
            <person name="Wing R.A."/>
            <person name="Wolfner M.F."/>
            <person name="Wong A."/>
            <person name="Wong G.K."/>
            <person name="Wu C.I."/>
            <person name="Wu G."/>
            <person name="Yamamoto D."/>
            <person name="Yang H.P."/>
            <person name="Yang S.P."/>
            <person name="Yorke J.A."/>
            <person name="Yoshida K."/>
            <person name="Zdobnov E."/>
            <person name="Zhang P."/>
            <person name="Zhang Y."/>
            <person name="Zimin A.V."/>
            <person name="Baldwin J."/>
            <person name="Abdouelleil A."/>
            <person name="Abdulkadir J."/>
            <person name="Abebe A."/>
            <person name="Abera B."/>
            <person name="Abreu J."/>
            <person name="Acer S.C."/>
            <person name="Aftuck L."/>
            <person name="Alexander A."/>
            <person name="An P."/>
            <person name="Anderson E."/>
            <person name="Anderson S."/>
            <person name="Arachi H."/>
            <person name="Azer M."/>
            <person name="Bachantsang P."/>
            <person name="Barry A."/>
            <person name="Bayul T."/>
            <person name="Berlin A."/>
            <person name="Bessette D."/>
            <person name="Bloom T."/>
            <person name="Blye J."/>
            <person name="Boguslavskiy L."/>
            <person name="Bonnet C."/>
            <person name="Boukhgalter B."/>
            <person name="Bourzgui I."/>
            <person name="Brown A."/>
            <person name="Cahill P."/>
            <person name="Channer S."/>
            <person name="Cheshatsang Y."/>
            <person name="Chuda L."/>
            <person name="Citroen M."/>
            <person name="Collymore A."/>
            <person name="Cooke P."/>
            <person name="Costello M."/>
            <person name="D'Aco K."/>
            <person name="Daza R."/>
            <person name="De Haan G."/>
            <person name="DeGray S."/>
            <person name="DeMaso C."/>
            <person name="Dhargay N."/>
            <person name="Dooley K."/>
            <person name="Dooley E."/>
            <person name="Doricent M."/>
            <person name="Dorje P."/>
            <person name="Dorjee K."/>
            <person name="Dupes A."/>
            <person name="Elong R."/>
            <person name="Falk J."/>
            <person name="Farina A."/>
            <person name="Faro S."/>
            <person name="Ferguson D."/>
            <person name="Fisher S."/>
            <person name="Foley C.D."/>
            <person name="Franke A."/>
            <person name="Friedrich D."/>
            <person name="Gadbois L."/>
            <person name="Gearin G."/>
            <person name="Gearin C.R."/>
            <person name="Giannoukos G."/>
            <person name="Goode T."/>
            <person name="Graham J."/>
            <person name="Grandbois E."/>
            <person name="Grewal S."/>
            <person name="Gyaltsen K."/>
            <person name="Hafez N."/>
            <person name="Hagos B."/>
            <person name="Hall J."/>
            <person name="Henson C."/>
            <person name="Hollinger A."/>
            <person name="Honan T."/>
            <person name="Huard M.D."/>
            <person name="Hughes L."/>
            <person name="Hurhula B."/>
            <person name="Husby M.E."/>
            <person name="Kamat A."/>
            <person name="Kanga B."/>
            <person name="Kashin S."/>
            <person name="Khazanovich D."/>
            <person name="Kisner P."/>
            <person name="Lance K."/>
            <person name="Lara M."/>
            <person name="Lee W."/>
            <person name="Lennon N."/>
            <person name="Letendre F."/>
            <person name="LeVine R."/>
            <person name="Lipovsky A."/>
            <person name="Liu X."/>
            <person name="Liu J."/>
            <person name="Liu S."/>
            <person name="Lokyitsang T."/>
            <person name="Lokyitsang Y."/>
            <person name="Lubonja R."/>
            <person name="Lui A."/>
            <person name="MacDonald P."/>
            <person name="Magnisalis V."/>
            <person name="Maru K."/>
            <person name="Matthews C."/>
            <person name="McCusker W."/>
            <person name="McDonough S."/>
            <person name="Mehta T."/>
            <person name="Meldrim J."/>
            <person name="Meneus L."/>
            <person name="Mihai O."/>
            <person name="Mihalev A."/>
            <person name="Mihova T."/>
            <person name="Mittelman R."/>
            <person name="Mlenga V."/>
            <person name="Montmayeur A."/>
            <person name="Mulrain L."/>
            <person name="Navidi A."/>
            <person name="Naylor J."/>
            <person name="Negash T."/>
            <person name="Nguyen T."/>
            <person name="Nguyen N."/>
            <person name="Nicol R."/>
            <person name="Norbu C."/>
            <person name="Norbu N."/>
            <person name="Novod N."/>
            <person name="O'Neill B."/>
            <person name="Osman S."/>
            <person name="Markiewicz E."/>
            <person name="Oyono O.L."/>
            <person name="Patti C."/>
            <person name="Phunkhang P."/>
            <person name="Pierre F."/>
            <person name="Priest M."/>
            <person name="Raghuraman S."/>
            <person name="Rege F."/>
            <person name="Reyes R."/>
            <person name="Rise C."/>
            <person name="Rogov P."/>
            <person name="Ross K."/>
            <person name="Ryan E."/>
            <person name="Settipalli S."/>
            <person name="Shea T."/>
            <person name="Sherpa N."/>
            <person name="Shi L."/>
            <person name="Shih D."/>
            <person name="Sparrow T."/>
            <person name="Spaulding J."/>
            <person name="Stalker J."/>
            <person name="Stange-Thomann N."/>
            <person name="Stavropoulos S."/>
            <person name="Stone C."/>
            <person name="Strader C."/>
            <person name="Tesfaye S."/>
            <person name="Thomson T."/>
            <person name="Thoulutsang Y."/>
            <person name="Thoulutsang D."/>
            <person name="Topham K."/>
            <person name="Topping I."/>
            <person name="Tsamla T."/>
            <person name="Vassiliev H."/>
            <person name="Vo A."/>
            <person name="Wangchuk T."/>
            <person name="Wangdi T."/>
            <person name="Weiand M."/>
            <person name="Wilkinson J."/>
            <person name="Wilson A."/>
            <person name="Yadav S."/>
            <person name="Young G."/>
            <person name="Yu Q."/>
            <person name="Zembek L."/>
            <person name="Zhong D."/>
            <person name="Zimmer A."/>
            <person name="Zwirko Z."/>
            <person name="Jaffe D.B."/>
            <person name="Alvarez P."/>
            <person name="Brockman W."/>
            <person name="Butler J."/>
            <person name="Chin C."/>
            <person name="Gnerre S."/>
            <person name="Grabherr M."/>
            <person name="Kleber M."/>
            <person name="Mauceli E."/>
            <person name="MacCallum I."/>
        </authorList>
    </citation>
    <scope>NUCLEOTIDE SEQUENCE [LARGE SCALE GENOMIC DNA]</scope>
    <source>
        <strain evidence="9">Tucson 14024-0371.13</strain>
    </source>
</reference>
<proteinExistence type="inferred from homology"/>
<dbReference type="Pfam" id="PF00151">
    <property type="entry name" value="Lipase"/>
    <property type="match status" value="1"/>
</dbReference>
<keyword evidence="9" id="KW-1185">Reference proteome</keyword>
<evidence type="ECO:0000256" key="5">
    <source>
        <dbReference type="SAM" id="MobiDB-lite"/>
    </source>
</evidence>
<comment type="similarity">
    <text evidence="2 4">Belongs to the AB hydrolase superfamily. Lipase family.</text>
</comment>
<dbReference type="SMR" id="B3MT04"/>
<evidence type="ECO:0000259" key="7">
    <source>
        <dbReference type="Pfam" id="PF00151"/>
    </source>
</evidence>
<evidence type="ECO:0000256" key="2">
    <source>
        <dbReference type="ARBA" id="ARBA00010701"/>
    </source>
</evidence>
<dbReference type="GO" id="GO:0016298">
    <property type="term" value="F:lipase activity"/>
    <property type="evidence" value="ECO:0007669"/>
    <property type="project" value="InterPro"/>
</dbReference>
<dbReference type="EMBL" id="CH902623">
    <property type="protein sequence ID" value="EDV30394.2"/>
    <property type="molecule type" value="Genomic_DNA"/>
</dbReference>
<evidence type="ECO:0000256" key="3">
    <source>
        <dbReference type="ARBA" id="ARBA00022525"/>
    </source>
</evidence>
<dbReference type="GO" id="GO:0016042">
    <property type="term" value="P:lipid catabolic process"/>
    <property type="evidence" value="ECO:0007669"/>
    <property type="project" value="TreeGrafter"/>
</dbReference>
<dbReference type="CDD" id="cd00707">
    <property type="entry name" value="Pancreat_lipase_like"/>
    <property type="match status" value="1"/>
</dbReference>
<evidence type="ECO:0000256" key="1">
    <source>
        <dbReference type="ARBA" id="ARBA00004613"/>
    </source>
</evidence>
<dbReference type="FunFam" id="3.40.50.1820:FF:000076">
    <property type="entry name" value="phospholipase A1"/>
    <property type="match status" value="1"/>
</dbReference>
<dbReference type="InterPro" id="IPR000734">
    <property type="entry name" value="TAG_lipase"/>
</dbReference>
<dbReference type="InParanoid" id="B3MT04"/>
<dbReference type="AlphaFoldDB" id="B3MT04"/>
<dbReference type="HOGENOM" id="CLU_386504_0_0_1"/>
<feature type="compositionally biased region" description="Low complexity" evidence="5">
    <location>
        <begin position="364"/>
        <end position="411"/>
    </location>
</feature>
<evidence type="ECO:0000313" key="9">
    <source>
        <dbReference type="Proteomes" id="UP000007801"/>
    </source>
</evidence>
<dbReference type="InterPro" id="IPR002334">
    <property type="entry name" value="Allerg_PlipaseA1"/>
</dbReference>
<keyword evidence="8" id="KW-0378">Hydrolase</keyword>
<name>B3MT04_DROAN</name>
<dbReference type="Proteomes" id="UP000007801">
    <property type="component" value="Unassembled WGS sequence"/>
</dbReference>
<feature type="region of interest" description="Disordered" evidence="5">
    <location>
        <begin position="341"/>
        <end position="478"/>
    </location>
</feature>
<dbReference type="STRING" id="7217.B3MT04"/>
<organism evidence="8 9">
    <name type="scientific">Drosophila ananassae</name>
    <name type="common">Fruit fly</name>
    <dbReference type="NCBI Taxonomy" id="7217"/>
    <lineage>
        <taxon>Eukaryota</taxon>
        <taxon>Metazoa</taxon>
        <taxon>Ecdysozoa</taxon>
        <taxon>Arthropoda</taxon>
        <taxon>Hexapoda</taxon>
        <taxon>Insecta</taxon>
        <taxon>Pterygota</taxon>
        <taxon>Neoptera</taxon>
        <taxon>Endopterygota</taxon>
        <taxon>Diptera</taxon>
        <taxon>Brachycera</taxon>
        <taxon>Muscomorpha</taxon>
        <taxon>Ephydroidea</taxon>
        <taxon>Drosophilidae</taxon>
        <taxon>Drosophila</taxon>
        <taxon>Sophophora</taxon>
    </lineage>
</organism>
<feature type="compositionally biased region" description="Acidic residues" evidence="5">
    <location>
        <begin position="424"/>
        <end position="451"/>
    </location>
</feature>
<dbReference type="eggNOG" id="ENOG502R63T">
    <property type="taxonomic scope" value="Eukaryota"/>
</dbReference>
<dbReference type="InterPro" id="IPR033906">
    <property type="entry name" value="Lipase_N"/>
</dbReference>
<dbReference type="GO" id="GO:0017171">
    <property type="term" value="F:serine hydrolase activity"/>
    <property type="evidence" value="ECO:0007669"/>
    <property type="project" value="TreeGrafter"/>
</dbReference>
<dbReference type="SUPFAM" id="SSF53474">
    <property type="entry name" value="alpha/beta-Hydrolases"/>
    <property type="match status" value="1"/>
</dbReference>
<comment type="subcellular location">
    <subcellularLocation>
        <location evidence="1">Secreted</location>
    </subcellularLocation>
</comment>